<keyword evidence="1 2" id="KW-0732">Signal</keyword>
<evidence type="ECO:0000313" key="9">
    <source>
        <dbReference type="EMBL" id="KAB4472693.1"/>
    </source>
</evidence>
<evidence type="ECO:0000313" key="6">
    <source>
        <dbReference type="EMBL" id="KAB4316084.1"/>
    </source>
</evidence>
<evidence type="ECO:0000313" key="14">
    <source>
        <dbReference type="EMBL" id="UYU93273.1"/>
    </source>
</evidence>
<dbReference type="DNASU" id="1073988"/>
<dbReference type="EMBL" id="CZAP01000001">
    <property type="protein sequence ID" value="CUO93924.1"/>
    <property type="molecule type" value="Genomic_DNA"/>
</dbReference>
<dbReference type="EMBL" id="WCSY01000001">
    <property type="protein sequence ID" value="KAB4316084.1"/>
    <property type="molecule type" value="Genomic_DNA"/>
</dbReference>
<evidence type="ECO:0000313" key="4">
    <source>
        <dbReference type="EMBL" id="BCA50021.1"/>
    </source>
</evidence>
<evidence type="ECO:0000313" key="22">
    <source>
        <dbReference type="Proteomes" id="UP000488521"/>
    </source>
</evidence>
<dbReference type="EMBL" id="QSJP01000005">
    <property type="protein sequence ID" value="RHD89156.1"/>
    <property type="molecule type" value="Genomic_DNA"/>
</dbReference>
<feature type="chain" id="PRO_5014250199" evidence="2">
    <location>
        <begin position="29"/>
        <end position="211"/>
    </location>
</feature>
<accession>A0A173RC74</accession>
<evidence type="ECO:0000313" key="19">
    <source>
        <dbReference type="Proteomes" id="UP000436858"/>
    </source>
</evidence>
<dbReference type="EMBL" id="WCRW01000002">
    <property type="protein sequence ID" value="KAB4458250.1"/>
    <property type="molecule type" value="Genomic_DNA"/>
</dbReference>
<evidence type="ECO:0000313" key="20">
    <source>
        <dbReference type="Proteomes" id="UP000440614"/>
    </source>
</evidence>
<dbReference type="Proteomes" id="UP001200544">
    <property type="component" value="Unassembled WGS sequence"/>
</dbReference>
<dbReference type="OMA" id="KISGWGM"/>
<evidence type="ECO:0000313" key="15">
    <source>
        <dbReference type="Proteomes" id="UP000095576"/>
    </source>
</evidence>
<evidence type="ECO:0000313" key="17">
    <source>
        <dbReference type="Proteomes" id="UP000284785"/>
    </source>
</evidence>
<dbReference type="Proteomes" id="UP001162960">
    <property type="component" value="Chromosome"/>
</dbReference>
<dbReference type="Pfam" id="PF13505">
    <property type="entry name" value="OMP_b-brl"/>
    <property type="match status" value="1"/>
</dbReference>
<proteinExistence type="predicted"/>
<reference evidence="18 19" key="3">
    <citation type="journal article" date="2019" name="Nat. Med.">
        <title>A library of human gut bacterial isolates paired with longitudinal multiomics data enables mechanistic microbiome research.</title>
        <authorList>
            <person name="Poyet M."/>
            <person name="Groussin M."/>
            <person name="Gibbons S.M."/>
            <person name="Avila-Pacheco J."/>
            <person name="Jiang X."/>
            <person name="Kearney S.M."/>
            <person name="Perrotta A.R."/>
            <person name="Berdy B."/>
            <person name="Zhao S."/>
            <person name="Lieberman T.D."/>
            <person name="Swanson P.K."/>
            <person name="Smith M."/>
            <person name="Roesemann S."/>
            <person name="Alexander J.E."/>
            <person name="Rich S.A."/>
            <person name="Livny J."/>
            <person name="Vlamakis H."/>
            <person name="Clish C."/>
            <person name="Bullock K."/>
            <person name="Deik A."/>
            <person name="Scott J."/>
            <person name="Pierce K.A."/>
            <person name="Xavier R.J."/>
            <person name="Alm E.J."/>
        </authorList>
    </citation>
    <scope>NUCLEOTIDE SEQUENCE [LARGE SCALE GENOMIC DNA]</scope>
    <source>
        <strain evidence="9 22">BIOML-A156</strain>
        <strain evidence="8 18">BIOML-A160</strain>
        <strain evidence="10 19">BIOML-A162</strain>
        <strain evidence="7 21">BIOML-A165</strain>
        <strain evidence="6 20">BIOML-A188</strain>
    </source>
</reference>
<evidence type="ECO:0000313" key="5">
    <source>
        <dbReference type="EMBL" id="CUO93924.1"/>
    </source>
</evidence>
<organism evidence="12 17">
    <name type="scientific">Bacteroides thetaiotaomicron</name>
    <dbReference type="NCBI Taxonomy" id="818"/>
    <lineage>
        <taxon>Bacteria</taxon>
        <taxon>Pseudomonadati</taxon>
        <taxon>Bacteroidota</taxon>
        <taxon>Bacteroidia</taxon>
        <taxon>Bacteroidales</taxon>
        <taxon>Bacteroidaceae</taxon>
        <taxon>Bacteroides</taxon>
    </lineage>
</organism>
<dbReference type="Proteomes" id="UP000488521">
    <property type="component" value="Unassembled WGS sequence"/>
</dbReference>
<dbReference type="EMBL" id="WCRY01000003">
    <property type="protein sequence ID" value="KAB4486112.1"/>
    <property type="molecule type" value="Genomic_DNA"/>
</dbReference>
<dbReference type="EMBL" id="JAHYQA010000004">
    <property type="protein sequence ID" value="MCE9237483.1"/>
    <property type="molecule type" value="Genomic_DNA"/>
</dbReference>
<reference evidence="11" key="6">
    <citation type="submission" date="2021-07" db="EMBL/GenBank/DDBJ databases">
        <title>Comparative genomics of Bacteroides fragilis group isolates reveals species-dependent resistance mechanisms and validates clinical tools for resistance prediction.</title>
        <authorList>
            <person name="Wallace M.J."/>
            <person name="Jean S."/>
            <person name="Wallace M.A."/>
            <person name="Carey-Ann B.D."/>
            <person name="Dantas G."/>
        </authorList>
    </citation>
    <scope>NUCLEOTIDE SEQUENCE</scope>
    <source>
        <strain evidence="11">BJH_160</strain>
    </source>
</reference>
<evidence type="ECO:0000313" key="11">
    <source>
        <dbReference type="EMBL" id="MCE9237483.1"/>
    </source>
</evidence>
<reference evidence="14" key="5">
    <citation type="submission" date="2021-06" db="EMBL/GenBank/DDBJ databases">
        <title>Interrogation of the integrated mobile genetic elements in gut-associated Bacteroides with a consensus prediction approach.</title>
        <authorList>
            <person name="Campbell D.E."/>
            <person name="Leigh J.R."/>
            <person name="Kim T."/>
            <person name="England W."/>
            <person name="Whitaker R.J."/>
            <person name="Degnan P.H."/>
        </authorList>
    </citation>
    <scope>NUCLEOTIDE SEQUENCE</scope>
    <source>
        <strain evidence="14">VPI-3443</strain>
    </source>
</reference>
<evidence type="ECO:0000313" key="23">
    <source>
        <dbReference type="Proteomes" id="UP000500882"/>
    </source>
</evidence>
<dbReference type="Proteomes" id="UP000500882">
    <property type="component" value="Chromosome"/>
</dbReference>
<feature type="signal peptide" evidence="2">
    <location>
        <begin position="1"/>
        <end position="28"/>
    </location>
</feature>
<dbReference type="Proteomes" id="UP000436825">
    <property type="component" value="Unassembled WGS sequence"/>
</dbReference>
<dbReference type="Proteomes" id="UP000460317">
    <property type="component" value="Unassembled WGS sequence"/>
</dbReference>
<dbReference type="RefSeq" id="WP_008763514.1">
    <property type="nucleotide sequence ID" value="NZ_AP022660.1"/>
</dbReference>
<evidence type="ECO:0000256" key="2">
    <source>
        <dbReference type="SAM" id="SignalP"/>
    </source>
</evidence>
<evidence type="ECO:0000313" key="8">
    <source>
        <dbReference type="EMBL" id="KAB4458250.1"/>
    </source>
</evidence>
<dbReference type="Proteomes" id="UP000440614">
    <property type="component" value="Unassembled WGS sequence"/>
</dbReference>
<dbReference type="Proteomes" id="UP000095576">
    <property type="component" value="Unassembled WGS sequence"/>
</dbReference>
<dbReference type="Gene3D" id="2.40.160.20">
    <property type="match status" value="1"/>
</dbReference>
<dbReference type="EMBL" id="WCRS01000010">
    <property type="protein sequence ID" value="KAB4472693.1"/>
    <property type="molecule type" value="Genomic_DNA"/>
</dbReference>
<dbReference type="SUPFAM" id="SSF56925">
    <property type="entry name" value="OMPA-like"/>
    <property type="match status" value="1"/>
</dbReference>
<dbReference type="Proteomes" id="UP000436858">
    <property type="component" value="Unassembled WGS sequence"/>
</dbReference>
<reference evidence="16 17" key="2">
    <citation type="submission" date="2018-08" db="EMBL/GenBank/DDBJ databases">
        <title>A genome reference for cultivated species of the human gut microbiota.</title>
        <authorList>
            <person name="Zou Y."/>
            <person name="Xue W."/>
            <person name="Luo G."/>
        </authorList>
    </citation>
    <scope>NUCLEOTIDE SEQUENCE [LARGE SCALE GENOMIC DNA]</scope>
    <source>
        <strain evidence="13 16">AF37-12</strain>
        <strain evidence="12 17">AM30-26</strain>
    </source>
</reference>
<dbReference type="EMBL" id="AP022660">
    <property type="protein sequence ID" value="BCA50021.1"/>
    <property type="molecule type" value="Genomic_DNA"/>
</dbReference>
<dbReference type="EMBL" id="CP083685">
    <property type="protein sequence ID" value="UYU93273.1"/>
    <property type="molecule type" value="Genomic_DNA"/>
</dbReference>
<dbReference type="EMBL" id="WCSB01000008">
    <property type="protein sequence ID" value="KAB4452542.1"/>
    <property type="molecule type" value="Genomic_DNA"/>
</dbReference>
<reference evidence="4 23" key="4">
    <citation type="submission" date="2020-02" db="EMBL/GenBank/DDBJ databases">
        <title>Whole-genome sequencing and comparative analysis of the genomes of Bacteroides thetaiotaomicron and Escherichia coli isolated from a healthy resident in Vietnam.</title>
        <authorList>
            <person name="Mohsin M."/>
            <person name="Tanaka K."/>
            <person name="Kawahara R."/>
            <person name="Kondo S."/>
            <person name="Noguchi H."/>
            <person name="Motooka D."/>
            <person name="Nakamura S."/>
            <person name="Khong D.T."/>
            <person name="Nguyen T.N."/>
            <person name="Tran H.T."/>
            <person name="Yamamoto Y."/>
        </authorList>
    </citation>
    <scope>NUCLEOTIDE SEQUENCE [LARGE SCALE GENOMIC DNA]</scope>
    <source>
        <strain evidence="4 23">F9-2</strain>
    </source>
</reference>
<sequence>MKTIKFIPKKKYILAFMISGLFYFSSYAQDISDRLHFNVDWQMNAPLNTNFADKISGWGMNLEGGYFLTPHWSLGAFLDFHTNHKYVPRQTITEGTASLTTDRQESAFQLPFGLAASYRFISNGCLKPYVGTKIGTMYAQNTTYLNTISLTDKPWGFYVSPEIGVNIYPFSQSRFGFHLAAYYSYATNKSELLTGCQDGNNNIGFRLGVCF</sequence>
<protein>
    <submittedName>
        <fullName evidence="12">Porin family protein</fullName>
    </submittedName>
</protein>
<evidence type="ECO:0000313" key="13">
    <source>
        <dbReference type="EMBL" id="RHL53744.1"/>
    </source>
</evidence>
<dbReference type="AlphaFoldDB" id="A0A173RC74"/>
<evidence type="ECO:0000256" key="1">
    <source>
        <dbReference type="ARBA" id="ARBA00022729"/>
    </source>
</evidence>
<evidence type="ECO:0000259" key="3">
    <source>
        <dbReference type="Pfam" id="PF13505"/>
    </source>
</evidence>
<evidence type="ECO:0000313" key="16">
    <source>
        <dbReference type="Proteomes" id="UP000283616"/>
    </source>
</evidence>
<dbReference type="Proteomes" id="UP000283616">
    <property type="component" value="Unassembled WGS sequence"/>
</dbReference>
<evidence type="ECO:0000313" key="18">
    <source>
        <dbReference type="Proteomes" id="UP000436825"/>
    </source>
</evidence>
<reference evidence="5 15" key="1">
    <citation type="submission" date="2015-09" db="EMBL/GenBank/DDBJ databases">
        <authorList>
            <consortium name="Pathogen Informatics"/>
        </authorList>
    </citation>
    <scope>NUCLEOTIDE SEQUENCE [LARGE SCALE GENOMIC DNA]</scope>
    <source>
        <strain evidence="5 15">2789STDY5834899</strain>
    </source>
</reference>
<dbReference type="GeneID" id="60927049"/>
<evidence type="ECO:0000313" key="10">
    <source>
        <dbReference type="EMBL" id="KAB4486112.1"/>
    </source>
</evidence>
<dbReference type="InterPro" id="IPR011250">
    <property type="entry name" value="OMP/PagP_B-barrel"/>
</dbReference>
<evidence type="ECO:0000313" key="12">
    <source>
        <dbReference type="EMBL" id="RHD89156.1"/>
    </source>
</evidence>
<dbReference type="Proteomes" id="UP000284785">
    <property type="component" value="Unassembled WGS sequence"/>
</dbReference>
<evidence type="ECO:0000313" key="7">
    <source>
        <dbReference type="EMBL" id="KAB4452542.1"/>
    </source>
</evidence>
<feature type="domain" description="Outer membrane protein beta-barrel" evidence="3">
    <location>
        <begin position="23"/>
        <end position="211"/>
    </location>
</feature>
<gene>
    <name evidence="4" type="ORF">BatF92_19630</name>
    <name evidence="13" type="ORF">DW011_22095</name>
    <name evidence="12" type="ORF">DW780_07290</name>
    <name evidence="5" type="ORF">ERS852511_00675</name>
    <name evidence="9" type="ORF">GAN59_14495</name>
    <name evidence="8" type="ORF">GAN75_04100</name>
    <name evidence="10" type="ORF">GAN91_04225</name>
    <name evidence="7" type="ORF">GAN93_10525</name>
    <name evidence="6" type="ORF">GAO51_01005</name>
    <name evidence="11" type="ORF">K0H07_10005</name>
    <name evidence="14" type="ORF">KQP74_11670</name>
</gene>
<name>A0A173RC74_BACT4</name>
<evidence type="ECO:0000313" key="21">
    <source>
        <dbReference type="Proteomes" id="UP000460317"/>
    </source>
</evidence>
<dbReference type="EMBL" id="QROV01000034">
    <property type="protein sequence ID" value="RHL53744.1"/>
    <property type="molecule type" value="Genomic_DNA"/>
</dbReference>
<dbReference type="InterPro" id="IPR027385">
    <property type="entry name" value="Beta-barrel_OMP"/>
</dbReference>